<feature type="domain" description="PKD" evidence="1">
    <location>
        <begin position="224"/>
        <end position="281"/>
    </location>
</feature>
<dbReference type="EMBL" id="BMEC01000006">
    <property type="protein sequence ID" value="GGC34935.1"/>
    <property type="molecule type" value="Genomic_DNA"/>
</dbReference>
<dbReference type="Pfam" id="PF19078">
    <property type="entry name" value="Big_12"/>
    <property type="match status" value="4"/>
</dbReference>
<dbReference type="InterPro" id="IPR035986">
    <property type="entry name" value="PKD_dom_sf"/>
</dbReference>
<reference evidence="3" key="1">
    <citation type="journal article" date="2019" name="Int. J. Syst. Evol. Microbiol.">
        <title>The Global Catalogue of Microorganisms (GCM) 10K type strain sequencing project: providing services to taxonomists for standard genome sequencing and annotation.</title>
        <authorList>
            <consortium name="The Broad Institute Genomics Platform"/>
            <consortium name="The Broad Institute Genome Sequencing Center for Infectious Disease"/>
            <person name="Wu L."/>
            <person name="Ma J."/>
        </authorList>
    </citation>
    <scope>NUCLEOTIDE SEQUENCE [LARGE SCALE GENOMIC DNA]</scope>
    <source>
        <strain evidence="3">CGMCC 1.10832</strain>
    </source>
</reference>
<name>A0ABQ1M575_9BACT</name>
<dbReference type="PROSITE" id="PS50093">
    <property type="entry name" value="PKD"/>
    <property type="match status" value="3"/>
</dbReference>
<evidence type="ECO:0000313" key="2">
    <source>
        <dbReference type="EMBL" id="GGC34935.1"/>
    </source>
</evidence>
<dbReference type="SUPFAM" id="SSF63829">
    <property type="entry name" value="Calcium-dependent phosphotriesterase"/>
    <property type="match status" value="1"/>
</dbReference>
<gene>
    <name evidence="2" type="ORF">GCM10011506_20370</name>
</gene>
<organism evidence="2 3">
    <name type="scientific">Marivirga lumbricoides</name>
    <dbReference type="NCBI Taxonomy" id="1046115"/>
    <lineage>
        <taxon>Bacteria</taxon>
        <taxon>Pseudomonadati</taxon>
        <taxon>Bacteroidota</taxon>
        <taxon>Cytophagia</taxon>
        <taxon>Cytophagales</taxon>
        <taxon>Marivirgaceae</taxon>
        <taxon>Marivirga</taxon>
    </lineage>
</organism>
<comment type="caution">
    <text evidence="2">The sequence shown here is derived from an EMBL/GenBank/DDBJ whole genome shotgun (WGS) entry which is preliminary data.</text>
</comment>
<dbReference type="InterPro" id="IPR011045">
    <property type="entry name" value="N2O_reductase_N"/>
</dbReference>
<dbReference type="PANTHER" id="PTHR34677:SF3">
    <property type="entry name" value="BACTERIAL IG-LIKE DOMAIN-CONTAINING PROTEIN"/>
    <property type="match status" value="1"/>
</dbReference>
<dbReference type="InterPro" id="IPR022409">
    <property type="entry name" value="PKD/Chitinase_dom"/>
</dbReference>
<dbReference type="CDD" id="cd00146">
    <property type="entry name" value="PKD"/>
    <property type="match status" value="3"/>
</dbReference>
<dbReference type="InterPro" id="IPR044048">
    <property type="entry name" value="Big_12"/>
</dbReference>
<dbReference type="SMART" id="SM00089">
    <property type="entry name" value="PKD"/>
    <property type="match status" value="3"/>
</dbReference>
<feature type="domain" description="PKD" evidence="1">
    <location>
        <begin position="142"/>
        <end position="196"/>
    </location>
</feature>
<dbReference type="PANTHER" id="PTHR34677">
    <property type="match status" value="1"/>
</dbReference>
<dbReference type="Pfam" id="PF13585">
    <property type="entry name" value="CHU_C"/>
    <property type="match status" value="1"/>
</dbReference>
<dbReference type="InterPro" id="IPR026341">
    <property type="entry name" value="T9SS_type_B"/>
</dbReference>
<dbReference type="SUPFAM" id="SSF50974">
    <property type="entry name" value="Nitrous oxide reductase, N-terminal domain"/>
    <property type="match status" value="1"/>
</dbReference>
<dbReference type="InterPro" id="IPR000601">
    <property type="entry name" value="PKD_dom"/>
</dbReference>
<dbReference type="Gene3D" id="2.60.40.10">
    <property type="entry name" value="Immunoglobulins"/>
    <property type="match status" value="3"/>
</dbReference>
<dbReference type="Pfam" id="PF18911">
    <property type="entry name" value="PKD_4"/>
    <property type="match status" value="3"/>
</dbReference>
<evidence type="ECO:0000259" key="1">
    <source>
        <dbReference type="PROSITE" id="PS50093"/>
    </source>
</evidence>
<dbReference type="InterPro" id="IPR013783">
    <property type="entry name" value="Ig-like_fold"/>
</dbReference>
<sequence>MHVKRIFLILFILISFYFIPNTVYGQRPPVKAGFTENPSIGCELPHTVFFTDLSENPDIWLWNFGDGSTSTSKNPIHTYNSTGSFNVHLFVQDTINGDSDEIFRSVNIGVTTVDFKASEVFPYGCGPLSVNFIDESTITGPGTITDWLWDFGDGSTSTVQNPLHIYEKPRRYTVTLTVTSSLGCTNSITKTNFVQVVGPDVNFTASHTGATYSFTHDTRFESPPLTWSWDFGDGSTSSSVNPTHTYATQGVFDVSLTVRDLDGCSRTHTKTNFVNTISGAFDVSNAIFAGDEDRLMINNEASPSSLAFNTNGTIMFVLGADQRSIKQYTLSVAFDISTAVYDGIGESFLVAEETTPRSLAFNKDGTRMFVLGSKVNEYNLSNAFDVSTAIYAGDGEAFLVSAQETNTRSLAFNPDGTKMFVMGADGDDINEYHLSTGFDVSTAVFAGDTERFSVSAQVNDPTSLAFNTDGTKMFVLGMQNKEINEYMLLTPFDVSTANYAGDAERFSVASEENIPTTLAFNNDGTKMFVLGQSGNREISEYSLAAPVITNAVANQTVNDTTTISPFSTITVQDPNGDNVSATITLDDNAKGILTGAGLTGTGPYTLASTDAASLQSSLRALVFSPTENRGAISETTIFTLAINDNIYSDTDNITTVVSNAVAPSVVISSGATEPVNGAFTITITFSEAVTGFELGDITVGNGTASAFASTSASIYTALITPATDGAVTIDIAETVAQDAGGTDNTEATQLSINADVSPPGVLITSSVVNTTNGAFTTTFTFSEAVTGFSAGDITLSNASASNFKATSALVYTADIMPTTDGTITIDVKGDVAEDAAGNGNLAATQFKVEADFTPPTVTITSSTGSLTNAPFMATFTFSEAVTGFAAGDITLSNATVSNFVSVSDLVYTAGIEPVADGTVTINVPANVAQDDATNGNTAAIQFSILYDSADPAVAITSSLNISTNQNPIPVTITFSEEVVDFILSDINVGNGNATNFSTSDNIVFTINIIPTTDGMITVDIPAAVARDAAGNDNQQAATFSIAYDSKVDQVICQNITVQLDANGAATIQANQLDNGSSDNFGIASRSINITSLNCSHLGDNNVTLTITDNNGNVGSCIAIVTVEDNISPTVSTQDITVPLDVNGKATITPADIDNGSTDNCAIASRTLDVSNFDTPKAESITVTLTVTDNSGNSNSGTAIVTFGKVAQNIIFEPIPDKKVGEDPVILRATGGESGLPVIFSMATEPSSGVASLVDGTIIIEGPGSVTVTASQAGNDIFLPAEEISQTFQIISNNIFLPTLFTPNNDQTNDRFILRGGGNVATILFQIFDRDGNSVFISQSVTELFQSGWDGTSEGKEQPQGAYIWVIKGSFQDGSPLLINGKNTGIIKLVR</sequence>
<dbReference type="SUPFAM" id="SSF49299">
    <property type="entry name" value="PKD domain"/>
    <property type="match status" value="3"/>
</dbReference>
<evidence type="ECO:0000313" key="3">
    <source>
        <dbReference type="Proteomes" id="UP000636010"/>
    </source>
</evidence>
<proteinExistence type="predicted"/>
<accession>A0ABQ1M575</accession>
<dbReference type="NCBIfam" id="TIGR04131">
    <property type="entry name" value="Bac_Flav_CTERM"/>
    <property type="match status" value="1"/>
</dbReference>
<feature type="domain" description="PKD" evidence="1">
    <location>
        <begin position="30"/>
        <end position="96"/>
    </location>
</feature>
<protein>
    <recommendedName>
        <fullName evidence="1">PKD domain-containing protein</fullName>
    </recommendedName>
</protein>
<keyword evidence="3" id="KW-1185">Reference proteome</keyword>
<dbReference type="Proteomes" id="UP000636010">
    <property type="component" value="Unassembled WGS sequence"/>
</dbReference>